<evidence type="ECO:0000256" key="1">
    <source>
        <dbReference type="SAM" id="MobiDB-lite"/>
    </source>
</evidence>
<protein>
    <submittedName>
        <fullName evidence="4">Cobaltochelatase subunit CobN</fullName>
    </submittedName>
</protein>
<sequence>MRILCLIPLALALFAGAAHAQDTARASRPVVRVLTDSFVLPSKFDALRPIAEEAGVSLESVNVETAKTSSDEWLSGADLVVLDVPRPNDRARVEQALGERLTASKVPSLTIGGGRPAWQGLAPREASALIGYYAGGGAENFRNFFAFVRAWKEGRSLDRFPAAERLPATGFYHPAAPHVFQTLDAYLAWGASRWKSATGRVGFVIHSNMVSGMQTRLIDALIARSEEAQLMPLVFWFDGADPEGLTKVARPAKADAIVNLTHMQNGSARSAEFIGLDIPIIQTVGFREGGRREWAAAKSGIPARTAAVFLAGSERWGMIDPMVLTAVEEGAEVPIPAQIDALVGKLKSLVALRRKPASAKNLALLFWNYPAGEKNLAASNLNVPASIEAIAARLSQGGYDTGPLSEAEMIAAGQRMLGGLYRTVPLEDLVERNLAVTLPVETYERWLATLTPEKRRAFSHWGKPEKHWAVREVNGRSSFIIPAFRRGKLLIMPQMPRAGTMGAHYHDTASPPDHLYMAAYLYLRETFGADAIIHLGTHGTQEWLPGKDRGLAADDDPFLAVGDVPVFYPYIQDNVGEALQARRRGRAVTISHQAPPFAPSGLYDELRDIHHLIHDYGQLDEGAVRDRTAKEIADAAIKANMHADLGWTEEAVRRDFAAFLPVLHDHLHELARTAMPLGLHTFGLPAKPDHRLATVMQQLGQPFYDVVGASGDELFVDDFASLKETAPFKTLRKYLRDGADRASLGEPLKSLLARADTLDASLAAPDEIEALLAGLEGRFIAPGAGGDPIRNPEVKSGRNLHAFEPGRIPAMAAYEAGGEAFGQLVEAFRKDHRGTWPTKLAFSLWSSEAVRHLGVTEAQVLHALGLKPVWDEGGRVRALEIIPAAELGRPRIDVVVQVTSVYRDQFDGFMRLLADAIDRISALNESGNPVAANSRRIAAALEAKGASPAEAREQARLRIFSNAPGSYGSGLSDMALRSTTWDEDSTLAERFLDGTRFAYGARAWGISPKGANLLGEQLKGAQAVVMSRSSNLHGVLSTDHPFEFMGGLSLAIRHLDGESPSLYVSDLRSGAPATTPLARFLADELRVRYLNPHWIEGMKAEGYAGTLAMLNAANNLFGWQAVDPSTVRPDQWQAMFDTYVADTRNLGLKAFFEQHNPTAQAQLIERMAEAIRKGYWNAPDETRKQLAERWQELTAKHGVNSGEPVTKAFIEQIAAGFGLSASQAEGTQSASAPAPDNNASLATNAAQPVQGQVLEQVPPKSETSEEWRQWLPLLLMLGLVAFGAGLQWRANARRP</sequence>
<comment type="caution">
    <text evidence="4">The sequence shown here is derived from an EMBL/GenBank/DDBJ whole genome shotgun (WGS) entry which is preliminary data.</text>
</comment>
<feature type="region of interest" description="Disordered" evidence="1">
    <location>
        <begin position="1226"/>
        <end position="1249"/>
    </location>
</feature>
<feature type="domain" description="CobN/magnesium chelatase" evidence="3">
    <location>
        <begin position="131"/>
        <end position="1182"/>
    </location>
</feature>
<dbReference type="InterPro" id="IPR003672">
    <property type="entry name" value="CobN/Mg_chltase"/>
</dbReference>
<name>A0ABQ0H3E7_9HYPH</name>
<keyword evidence="5" id="KW-1185">Reference proteome</keyword>
<evidence type="ECO:0000256" key="2">
    <source>
        <dbReference type="SAM" id="SignalP"/>
    </source>
</evidence>
<feature type="chain" id="PRO_5045510773" evidence="2">
    <location>
        <begin position="21"/>
        <end position="1295"/>
    </location>
</feature>
<dbReference type="PANTHER" id="PTHR44119">
    <property type="entry name" value="MAGNESIUM-CHELATASE SUBUNIT CHLH, CHLOROPLASTIC"/>
    <property type="match status" value="1"/>
</dbReference>
<dbReference type="PANTHER" id="PTHR44119:SF4">
    <property type="entry name" value="AEROBIC COBALTOCHELATASE SUBUNIT COBN"/>
    <property type="match status" value="1"/>
</dbReference>
<evidence type="ECO:0000313" key="4">
    <source>
        <dbReference type="EMBL" id="GAB1583453.1"/>
    </source>
</evidence>
<dbReference type="NCBIfam" id="NF004644">
    <property type="entry name" value="PRK05989.2-2"/>
    <property type="match status" value="1"/>
</dbReference>
<organism evidence="4 5">
    <name type="scientific">Phyllobacterium phragmitis</name>
    <dbReference type="NCBI Taxonomy" id="2670329"/>
    <lineage>
        <taxon>Bacteria</taxon>
        <taxon>Pseudomonadati</taxon>
        <taxon>Pseudomonadota</taxon>
        <taxon>Alphaproteobacteria</taxon>
        <taxon>Hyphomicrobiales</taxon>
        <taxon>Phyllobacteriaceae</taxon>
        <taxon>Phyllobacterium</taxon>
    </lineage>
</organism>
<dbReference type="Proteomes" id="UP001628091">
    <property type="component" value="Unassembled WGS sequence"/>
</dbReference>
<dbReference type="Pfam" id="PF02514">
    <property type="entry name" value="CobN-Mg_chel"/>
    <property type="match status" value="1"/>
</dbReference>
<evidence type="ECO:0000313" key="5">
    <source>
        <dbReference type="Proteomes" id="UP001628091"/>
    </source>
</evidence>
<dbReference type="EMBL" id="BAAFZP010000002">
    <property type="protein sequence ID" value="GAB1583453.1"/>
    <property type="molecule type" value="Genomic_DNA"/>
</dbReference>
<dbReference type="RefSeq" id="WP_407866068.1">
    <property type="nucleotide sequence ID" value="NZ_BAAFZP010000002.1"/>
</dbReference>
<proteinExistence type="predicted"/>
<feature type="compositionally biased region" description="Low complexity" evidence="1">
    <location>
        <begin position="1229"/>
        <end position="1242"/>
    </location>
</feature>
<reference evidence="4 5" key="1">
    <citation type="submission" date="2024-10" db="EMBL/GenBank/DDBJ databases">
        <title>Isolation, draft genome sequencing and identification of Phyllobacterium sp. NSA23, isolated from leaf soil.</title>
        <authorList>
            <person name="Akita H."/>
        </authorList>
    </citation>
    <scope>NUCLEOTIDE SEQUENCE [LARGE SCALE GENOMIC DNA]</scope>
    <source>
        <strain evidence="4 5">NSA23</strain>
    </source>
</reference>
<accession>A0ABQ0H3E7</accession>
<dbReference type="CDD" id="cd10150">
    <property type="entry name" value="CobN_like"/>
    <property type="match status" value="1"/>
</dbReference>
<keyword evidence="2" id="KW-0732">Signal</keyword>
<gene>
    <name evidence="4" type="primary">cobN_2</name>
    <name evidence="4" type="ORF">PPNSA23_33960</name>
</gene>
<feature type="signal peptide" evidence="2">
    <location>
        <begin position="1"/>
        <end position="20"/>
    </location>
</feature>
<evidence type="ECO:0000259" key="3">
    <source>
        <dbReference type="Pfam" id="PF02514"/>
    </source>
</evidence>